<keyword evidence="4" id="KW-1185">Reference proteome</keyword>
<feature type="compositionally biased region" description="Basic and acidic residues" evidence="1">
    <location>
        <begin position="1"/>
        <end position="15"/>
    </location>
</feature>
<feature type="transmembrane region" description="Helical" evidence="2">
    <location>
        <begin position="100"/>
        <end position="120"/>
    </location>
</feature>
<proteinExistence type="predicted"/>
<keyword evidence="2" id="KW-0812">Transmembrane</keyword>
<dbReference type="STRING" id="526729.SAMN04324258_0872"/>
<gene>
    <name evidence="3" type="ORF">SAMN04324258_0872</name>
</gene>
<dbReference type="EMBL" id="FUZQ01000001">
    <property type="protein sequence ID" value="SKC42033.1"/>
    <property type="molecule type" value="Genomic_DNA"/>
</dbReference>
<evidence type="ECO:0000313" key="3">
    <source>
        <dbReference type="EMBL" id="SKC42033.1"/>
    </source>
</evidence>
<reference evidence="3 4" key="1">
    <citation type="submission" date="2017-02" db="EMBL/GenBank/DDBJ databases">
        <authorList>
            <person name="Peterson S.W."/>
        </authorList>
    </citation>
    <scope>NUCLEOTIDE SEQUENCE [LARGE SCALE GENOMIC DNA]</scope>
    <source>
        <strain evidence="3 4">DSM 21481</strain>
    </source>
</reference>
<evidence type="ECO:0000256" key="1">
    <source>
        <dbReference type="SAM" id="MobiDB-lite"/>
    </source>
</evidence>
<accession>A0A1T5ISX5</accession>
<feature type="region of interest" description="Disordered" evidence="1">
    <location>
        <begin position="1"/>
        <end position="28"/>
    </location>
</feature>
<dbReference type="RefSeq" id="WP_079571381.1">
    <property type="nucleotide sequence ID" value="NZ_FUZQ01000001.1"/>
</dbReference>
<name>A0A1T5ISX5_9MICO</name>
<keyword evidence="2" id="KW-0472">Membrane</keyword>
<evidence type="ECO:0000313" key="4">
    <source>
        <dbReference type="Proteomes" id="UP000189777"/>
    </source>
</evidence>
<dbReference type="AlphaFoldDB" id="A0A1T5ISX5"/>
<keyword evidence="2" id="KW-1133">Transmembrane helix</keyword>
<protein>
    <submittedName>
        <fullName evidence="3">Uncharacterized protein</fullName>
    </submittedName>
</protein>
<dbReference type="Proteomes" id="UP000189777">
    <property type="component" value="Unassembled WGS sequence"/>
</dbReference>
<evidence type="ECO:0000256" key="2">
    <source>
        <dbReference type="SAM" id="Phobius"/>
    </source>
</evidence>
<sequence length="452" mass="47650">MSTADRRADVDERLARLAPTTSPDPERLDAARAALDRALDGTDDGTGPTRSRWVGGAHVLDLDAARPGLDDGAPHPALDDAVVVPLRRGRTARERRRQRVQLGAAAAGVVGVVAVGLVLAPSPAAGPASTTEASCAASLTASAVPEEFDLDPAWSLLAQEHIDGTDLTLLRSPATGMTGFCSDATDAGGSTSTSTLWTDAAPAPLHGEVSLGGTVHDEWYVAWGPVGPGARAVRLQVEPDDDDRSDSSTRIVDAVLDGDGWSVFLPGDEVPPDARVSLVWTAYGTERSLALDSAWLEDGESATALTEQRRRACTDDSDVPGLRPLIEKRYDDLGLTAMMNDRREVVVCIQDAQPPYDSWNTTSGPADSAPARDVAAAYVGGSTDRARMLTGFAGDDVASVELETEDGTVIPAELADGYWVAWSTTVGEAAWDEARLVWYLEDGSRHEGPESS</sequence>
<organism evidence="3 4">
    <name type="scientific">Krasilnikoviella flava</name>
    <dbReference type="NCBI Taxonomy" id="526729"/>
    <lineage>
        <taxon>Bacteria</taxon>
        <taxon>Bacillati</taxon>
        <taxon>Actinomycetota</taxon>
        <taxon>Actinomycetes</taxon>
        <taxon>Micrococcales</taxon>
        <taxon>Promicromonosporaceae</taxon>
        <taxon>Krasilnikoviella</taxon>
    </lineage>
</organism>